<protein>
    <submittedName>
        <fullName evidence="1">Uncharacterized protein</fullName>
    </submittedName>
</protein>
<organism evidence="1 2">
    <name type="scientific">Xylanibacillus composti</name>
    <dbReference type="NCBI Taxonomy" id="1572762"/>
    <lineage>
        <taxon>Bacteria</taxon>
        <taxon>Bacillati</taxon>
        <taxon>Bacillota</taxon>
        <taxon>Bacilli</taxon>
        <taxon>Bacillales</taxon>
        <taxon>Paenibacillaceae</taxon>
        <taxon>Xylanibacillus</taxon>
    </lineage>
</organism>
<dbReference type="RefSeq" id="WP_213411092.1">
    <property type="nucleotide sequence ID" value="NZ_BOVK01000015.1"/>
</dbReference>
<dbReference type="AlphaFoldDB" id="A0A8J4H2T6"/>
<name>A0A8J4H2T6_9BACL</name>
<evidence type="ECO:0000313" key="1">
    <source>
        <dbReference type="EMBL" id="GIQ68521.1"/>
    </source>
</evidence>
<evidence type="ECO:0000313" key="2">
    <source>
        <dbReference type="Proteomes" id="UP000677918"/>
    </source>
</evidence>
<reference evidence="1" key="1">
    <citation type="submission" date="2021-04" db="EMBL/GenBank/DDBJ databases">
        <title>Draft genome sequence of Xylanibacillus composti strain K13.</title>
        <authorList>
            <person name="Uke A."/>
            <person name="Chhe C."/>
            <person name="Baramee S."/>
            <person name="Kosugi A."/>
        </authorList>
    </citation>
    <scope>NUCLEOTIDE SEQUENCE</scope>
    <source>
        <strain evidence="1">K13</strain>
    </source>
</reference>
<keyword evidence="2" id="KW-1185">Reference proteome</keyword>
<sequence>MPLYANTIIDKHLGLIAYGGNPRQTSYRLWTEQELLPLVVHDGNAVRGARYYDGFIFEPGCDRRGGMISPRYLGMAGPASKDGWQQAADALFAEGRNMAAVMNLSRQLKPWEHVDCWAALPYPQDAQWESFGSIQGQNIAFSGNPDGRLAALIWWVRAVESGWCSTSALYPGHRCRMRGFVWVKNSMDSDDRTIVASLAKMLDQQRLKLMWCANYGTSDAHLGEKLGFHQICLRPTFTGSGSRGQDWIKHASDFASEHKLGLVVWEPAERRAQLDAWLTSLHEHYAGGVHVYEMPASRVASWHRHHHPYYGLLYRYMHGVRNTMRSGSEHRDEGLA</sequence>
<comment type="caution">
    <text evidence="1">The sequence shown here is derived from an EMBL/GenBank/DDBJ whole genome shotgun (WGS) entry which is preliminary data.</text>
</comment>
<dbReference type="Proteomes" id="UP000677918">
    <property type="component" value="Unassembled WGS sequence"/>
</dbReference>
<accession>A0A8J4H2T6</accession>
<dbReference type="Pfam" id="PF16147">
    <property type="entry name" value="DUF4855"/>
    <property type="match status" value="1"/>
</dbReference>
<dbReference type="InterPro" id="IPR032329">
    <property type="entry name" value="DUF4855"/>
</dbReference>
<proteinExistence type="predicted"/>
<dbReference type="EMBL" id="BOVK01000015">
    <property type="protein sequence ID" value="GIQ68521.1"/>
    <property type="molecule type" value="Genomic_DNA"/>
</dbReference>
<gene>
    <name evidence="1" type="ORF">XYCOK13_13450</name>
</gene>